<evidence type="ECO:0000313" key="3">
    <source>
        <dbReference type="Proteomes" id="UP000287651"/>
    </source>
</evidence>
<feature type="region of interest" description="Disordered" evidence="1">
    <location>
        <begin position="1"/>
        <end position="173"/>
    </location>
</feature>
<reference evidence="2 3" key="1">
    <citation type="journal article" date="2014" name="Agronomy (Basel)">
        <title>A Draft Genome Sequence for Ensete ventricosum, the Drought-Tolerant Tree Against Hunger.</title>
        <authorList>
            <person name="Harrison J."/>
            <person name="Moore K.A."/>
            <person name="Paszkiewicz K."/>
            <person name="Jones T."/>
            <person name="Grant M."/>
            <person name="Ambacheew D."/>
            <person name="Muzemil S."/>
            <person name="Studholme D.J."/>
        </authorList>
    </citation>
    <scope>NUCLEOTIDE SEQUENCE [LARGE SCALE GENOMIC DNA]</scope>
</reference>
<proteinExistence type="predicted"/>
<dbReference type="AlphaFoldDB" id="A0A427B7M7"/>
<evidence type="ECO:0000313" key="2">
    <source>
        <dbReference type="EMBL" id="RRT84482.1"/>
    </source>
</evidence>
<dbReference type="Proteomes" id="UP000287651">
    <property type="component" value="Unassembled WGS sequence"/>
</dbReference>
<gene>
    <name evidence="2" type="ORF">B296_00002762</name>
</gene>
<dbReference type="EMBL" id="AMZH03000293">
    <property type="protein sequence ID" value="RRT84482.1"/>
    <property type="molecule type" value="Genomic_DNA"/>
</dbReference>
<name>A0A427B7M7_ENSVE</name>
<sequence>MGQYQPYHYRKRDGCREEMEVGGDNHVNEQQRRSGGGKVAASTPFFPESGRLERLRLRLPQAGGSTRTRSRCSIRPDGGHYRCDFLKPATNPAGPEPGAAVTRSGGHGRSDGGSVSYQTILPDRVSKAPAAMNAEEGGRKRERRGRNGNDSVEDGGGGVEEASTRDAALVDPSTLRRFVSPVAVELEPDDYSGYLRTAFMNQKALRGSRTSPVSSTLLSSTEEVIARTEKAEEDRASGGIGGGSPIVDEQQSSTASERQGESLFDWAPRRLPRPPKPATDRD</sequence>
<evidence type="ECO:0000256" key="1">
    <source>
        <dbReference type="SAM" id="MobiDB-lite"/>
    </source>
</evidence>
<comment type="caution">
    <text evidence="2">The sequence shown here is derived from an EMBL/GenBank/DDBJ whole genome shotgun (WGS) entry which is preliminary data.</text>
</comment>
<feature type="compositionally biased region" description="Low complexity" evidence="1">
    <location>
        <begin position="213"/>
        <end position="223"/>
    </location>
</feature>
<organism evidence="2 3">
    <name type="scientific">Ensete ventricosum</name>
    <name type="common">Abyssinian banana</name>
    <name type="synonym">Musa ensete</name>
    <dbReference type="NCBI Taxonomy" id="4639"/>
    <lineage>
        <taxon>Eukaryota</taxon>
        <taxon>Viridiplantae</taxon>
        <taxon>Streptophyta</taxon>
        <taxon>Embryophyta</taxon>
        <taxon>Tracheophyta</taxon>
        <taxon>Spermatophyta</taxon>
        <taxon>Magnoliopsida</taxon>
        <taxon>Liliopsida</taxon>
        <taxon>Zingiberales</taxon>
        <taxon>Musaceae</taxon>
        <taxon>Ensete</taxon>
    </lineage>
</organism>
<accession>A0A427B7M7</accession>
<protein>
    <submittedName>
        <fullName evidence="2">Uncharacterized protein</fullName>
    </submittedName>
</protein>
<feature type="compositionally biased region" description="Basic and acidic residues" evidence="1">
    <location>
        <begin position="224"/>
        <end position="236"/>
    </location>
</feature>
<feature type="region of interest" description="Disordered" evidence="1">
    <location>
        <begin position="201"/>
        <end position="282"/>
    </location>
</feature>